<organism evidence="1">
    <name type="scientific">marine sediment metagenome</name>
    <dbReference type="NCBI Taxonomy" id="412755"/>
    <lineage>
        <taxon>unclassified sequences</taxon>
        <taxon>metagenomes</taxon>
        <taxon>ecological metagenomes</taxon>
    </lineage>
</organism>
<dbReference type="AlphaFoldDB" id="X0WBQ8"/>
<dbReference type="Gene3D" id="1.10.1740.10">
    <property type="match status" value="1"/>
</dbReference>
<dbReference type="GO" id="GO:0003700">
    <property type="term" value="F:DNA-binding transcription factor activity"/>
    <property type="evidence" value="ECO:0007669"/>
    <property type="project" value="InterPro"/>
</dbReference>
<sequence length="214" mass="24801">MCQPQETPRLSEEEQKQLYDEARKGDGTAFAKLHSAFEGALIGFILGRIHWIGVNEAVDIAQDVWIKVWKHMQDPTPKRVYDPEFSFYTFIIKFFAKNVIGDWKKKQKANKELSDALTQYQDALSSSSDDDDDAYRRFLGRLEMFRLTFLCGGYPHEQLAFAFAKGIYGIETEKGEIRANCETAYERHANTPLRKLLRYYLKAYKSKSEITDSK</sequence>
<dbReference type="GO" id="GO:0006352">
    <property type="term" value="P:DNA-templated transcription initiation"/>
    <property type="evidence" value="ECO:0007669"/>
    <property type="project" value="InterPro"/>
</dbReference>
<dbReference type="EMBL" id="BARS01048852">
    <property type="protein sequence ID" value="GAG28384.1"/>
    <property type="molecule type" value="Genomic_DNA"/>
</dbReference>
<feature type="non-terminal residue" evidence="1">
    <location>
        <position position="214"/>
    </location>
</feature>
<name>X0WBQ8_9ZZZZ</name>
<dbReference type="SUPFAM" id="SSF88946">
    <property type="entry name" value="Sigma2 domain of RNA polymerase sigma factors"/>
    <property type="match status" value="1"/>
</dbReference>
<evidence type="ECO:0000313" key="1">
    <source>
        <dbReference type="EMBL" id="GAG28384.1"/>
    </source>
</evidence>
<accession>X0WBQ8</accession>
<dbReference type="InterPro" id="IPR013325">
    <property type="entry name" value="RNA_pol_sigma_r2"/>
</dbReference>
<protein>
    <recommendedName>
        <fullName evidence="2">RNA polymerase sigma-70 region 2 domain-containing protein</fullName>
    </recommendedName>
</protein>
<gene>
    <name evidence="1" type="ORF">S01H1_73134</name>
</gene>
<evidence type="ECO:0008006" key="2">
    <source>
        <dbReference type="Google" id="ProtNLM"/>
    </source>
</evidence>
<proteinExistence type="predicted"/>
<comment type="caution">
    <text evidence="1">The sequence shown here is derived from an EMBL/GenBank/DDBJ whole genome shotgun (WGS) entry which is preliminary data.</text>
</comment>
<reference evidence="1" key="1">
    <citation type="journal article" date="2014" name="Front. Microbiol.">
        <title>High frequency of phylogenetically diverse reductive dehalogenase-homologous genes in deep subseafloor sedimentary metagenomes.</title>
        <authorList>
            <person name="Kawai M."/>
            <person name="Futagami T."/>
            <person name="Toyoda A."/>
            <person name="Takaki Y."/>
            <person name="Nishi S."/>
            <person name="Hori S."/>
            <person name="Arai W."/>
            <person name="Tsubouchi T."/>
            <person name="Morono Y."/>
            <person name="Uchiyama I."/>
            <person name="Ito T."/>
            <person name="Fujiyama A."/>
            <person name="Inagaki F."/>
            <person name="Takami H."/>
        </authorList>
    </citation>
    <scope>NUCLEOTIDE SEQUENCE</scope>
    <source>
        <strain evidence="1">Expedition CK06-06</strain>
    </source>
</reference>